<sequence length="303" mass="32800">MIPQTQSRNRRRGTVAPRTHSALLPVLALLTSASLTAWAAPADDDLAIQMAPLADRGDFPPPQAGVPLVDPAEAGLPRPGPLVAGTAPSPSNAPIRVPRPADPAQFTLMSQFGRLMTAWSRRPNEALWGYFPRDTASGFDDLREWTMEPGTRPGRVRIRNVQLGSCIGQRDSSGETTRFPFPFLAQDKAFCRDERGDFSLLPVSGGGFVLQSRFTGQCVRLENTDMSHSSRWARAIALNDCSLVTNDHGHVNPEFIWSFSAPISNAFAHTAKAEIRPSPTPPAFDPDHPNGPPPAAQQQGAAR</sequence>
<protein>
    <submittedName>
        <fullName evidence="1">Uncharacterized protein</fullName>
    </submittedName>
</protein>
<evidence type="ECO:0000313" key="2">
    <source>
        <dbReference type="Proteomes" id="UP001364695"/>
    </source>
</evidence>
<organism evidence="1 2">
    <name type="scientific">Amphibiibacter pelophylacis</name>
    <dbReference type="NCBI Taxonomy" id="1799477"/>
    <lineage>
        <taxon>Bacteria</taxon>
        <taxon>Pseudomonadati</taxon>
        <taxon>Pseudomonadota</taxon>
        <taxon>Betaproteobacteria</taxon>
        <taxon>Burkholderiales</taxon>
        <taxon>Sphaerotilaceae</taxon>
        <taxon>Amphibiibacter</taxon>
    </lineage>
</organism>
<accession>A0ACC6P1Z0</accession>
<dbReference type="Proteomes" id="UP001364695">
    <property type="component" value="Unassembled WGS sequence"/>
</dbReference>
<evidence type="ECO:0000313" key="1">
    <source>
        <dbReference type="EMBL" id="MEJ7138215.1"/>
    </source>
</evidence>
<proteinExistence type="predicted"/>
<reference evidence="1" key="1">
    <citation type="submission" date="2023-10" db="EMBL/GenBank/DDBJ databases">
        <title>Amphibacter perezi, gen. nov., sp. nov. a novel taxa of the family Comamonadaceae, class Betaproteobacteria isolated from the skin microbiota of Pelophylax perezi from different populations.</title>
        <authorList>
            <person name="Costa S."/>
            <person name="Proenca D.N."/>
            <person name="Lopes I."/>
            <person name="Morais P.V."/>
        </authorList>
    </citation>
    <scope>NUCLEOTIDE SEQUENCE</scope>
    <source>
        <strain evidence="1">SL12-8</strain>
    </source>
</reference>
<name>A0ACC6P1Z0_9BURK</name>
<comment type="caution">
    <text evidence="1">The sequence shown here is derived from an EMBL/GenBank/DDBJ whole genome shotgun (WGS) entry which is preliminary data.</text>
</comment>
<gene>
    <name evidence="1" type="ORF">RV045_07200</name>
</gene>
<dbReference type="EMBL" id="JAWDIE010000009">
    <property type="protein sequence ID" value="MEJ7138215.1"/>
    <property type="molecule type" value="Genomic_DNA"/>
</dbReference>
<keyword evidence="2" id="KW-1185">Reference proteome</keyword>